<dbReference type="GO" id="GO:0005634">
    <property type="term" value="C:nucleus"/>
    <property type="evidence" value="ECO:0007669"/>
    <property type="project" value="UniProtKB-SubCell"/>
</dbReference>
<evidence type="ECO:0000256" key="4">
    <source>
        <dbReference type="SAM" id="MobiDB-lite"/>
    </source>
</evidence>
<dbReference type="AlphaFoldDB" id="A0A2H2ZRJ9"/>
<evidence type="ECO:0000256" key="3">
    <source>
        <dbReference type="ARBA" id="ARBA00023242"/>
    </source>
</evidence>
<dbReference type="InterPro" id="IPR007219">
    <property type="entry name" value="XnlR_reg_dom"/>
</dbReference>
<dbReference type="PROSITE" id="PS50048">
    <property type="entry name" value="ZN2_CY6_FUNGAL_2"/>
    <property type="match status" value="1"/>
</dbReference>
<keyword evidence="2" id="KW-0479">Metal-binding</keyword>
<gene>
    <name evidence="6" type="ORF">A9Z42_0037830</name>
</gene>
<feature type="domain" description="Zn(2)-C6 fungal-type" evidence="5">
    <location>
        <begin position="80"/>
        <end position="109"/>
    </location>
</feature>
<keyword evidence="7" id="KW-1185">Reference proteome</keyword>
<evidence type="ECO:0000259" key="5">
    <source>
        <dbReference type="PROSITE" id="PS50048"/>
    </source>
</evidence>
<organism evidence="6 7">
    <name type="scientific">Trichoderma parareesei</name>
    <name type="common">Filamentous fungus</name>
    <dbReference type="NCBI Taxonomy" id="858221"/>
    <lineage>
        <taxon>Eukaryota</taxon>
        <taxon>Fungi</taxon>
        <taxon>Dikarya</taxon>
        <taxon>Ascomycota</taxon>
        <taxon>Pezizomycotina</taxon>
        <taxon>Sordariomycetes</taxon>
        <taxon>Hypocreomycetidae</taxon>
        <taxon>Hypocreales</taxon>
        <taxon>Hypocreaceae</taxon>
        <taxon>Trichoderma</taxon>
    </lineage>
</organism>
<accession>A0A2H2ZRJ9</accession>
<feature type="compositionally biased region" description="Polar residues" evidence="4">
    <location>
        <begin position="167"/>
        <end position="191"/>
    </location>
</feature>
<evidence type="ECO:0000313" key="7">
    <source>
        <dbReference type="Proteomes" id="UP000219286"/>
    </source>
</evidence>
<dbReference type="CDD" id="cd00067">
    <property type="entry name" value="GAL4"/>
    <property type="match status" value="1"/>
</dbReference>
<sequence length="939" mass="105125">MAAHFDFSASASSATPPQQQQHHHHHHHQHPHPHAMAEHSVSSPHHPSNVTVYQTTGPDAHYGPVMAPGDAGTPLLNPRSCVTCRRRKVRCDKQMPCSNCRRALIPCVFPAPGRAPRQHRPKDPNAPPKATSQREVELVKRLKKLEGIVEELSGQIEIETGGRVSSAGASPSNDGSPSTQRAKSASLSAMTSGLADHGDGHSAGDGSESPMMRESRKQLGRLVLNDNKGTSRYVSSGFWSRLNDELDAIREETQKLTDDDAEDSDFEESPPIDSPFTAASSSVYDHHGFILGYRSIDVNIQKCHPLPSHGTFLWSVYLENVDPLLKILHVPTMEGILRDARRSPEKLSPGNECLVFAVYFAAVVTLDDADIQTNFNIRKEECLAQFRFAVEQSLARANFLNTSDITVVQAFVLFLLVVRRHDESRFSWSLTALVVRIAQGLGIHRDGTHFGLSPYETEQRRRLWWAILTLDFRSSEEMGTDLVVSEGDFDTQLPTSINDTDITPTGTQYPVAREGKSDTTISLVRFEVCAMSRRLSEAANSKNSSAKGESDGIAEKERLLLEFYRRIEDKFLSHLDEDVDALYWVAAMISRIIMAKMCLITYQPMLFPGSGSEPTAEIRDRIYIASIEIVEYNHKLNLDPRGKQYRWLFRTYTNWPAIAYILVETCRRPWSALVQRGWEAVVRYDKDLTENMKTADHASVFLPLRKLFTRAKRYQTMEVARLRANPEEARRLDLAERIKASQARFDPIPGAEARMQQVRDRWRTMVNLEGAIPAPLIEQAPMVPPVSNEAHPPSQQANTDAGQLYQQSQIQPQVSGENPVPMDLSNVTMEYMNAIMAHPSVPMAELWSVSLGEAPAMSMDGGQQGQDNMLGQQPMMTTNPQQAKGEHHVPPYLWPESFATPSQKFDLEDADMLGADFNWHDWSQSVRGLMDGGQPKPGW</sequence>
<dbReference type="SUPFAM" id="SSF57701">
    <property type="entry name" value="Zn2/Cys6 DNA-binding domain"/>
    <property type="match status" value="1"/>
</dbReference>
<evidence type="ECO:0000256" key="1">
    <source>
        <dbReference type="ARBA" id="ARBA00004123"/>
    </source>
</evidence>
<feature type="region of interest" description="Disordered" evidence="4">
    <location>
        <begin position="1"/>
        <end position="78"/>
    </location>
</feature>
<dbReference type="GO" id="GO:0000981">
    <property type="term" value="F:DNA-binding transcription factor activity, RNA polymerase II-specific"/>
    <property type="evidence" value="ECO:0007669"/>
    <property type="project" value="InterPro"/>
</dbReference>
<dbReference type="Gene3D" id="4.10.240.10">
    <property type="entry name" value="Zn(2)-C6 fungal-type DNA-binding domain"/>
    <property type="match status" value="1"/>
</dbReference>
<dbReference type="CDD" id="cd12148">
    <property type="entry name" value="fungal_TF_MHR"/>
    <property type="match status" value="1"/>
</dbReference>
<dbReference type="SMART" id="SM00906">
    <property type="entry name" value="Fungal_trans"/>
    <property type="match status" value="1"/>
</dbReference>
<feature type="compositionally biased region" description="Polar residues" evidence="4">
    <location>
        <begin position="793"/>
        <end position="804"/>
    </location>
</feature>
<evidence type="ECO:0000256" key="2">
    <source>
        <dbReference type="ARBA" id="ARBA00022723"/>
    </source>
</evidence>
<reference evidence="6 7" key="1">
    <citation type="journal article" date="2015" name="Genome Announc.">
        <title>Genome sequence and annotation of Trichoderma parareesei, the ancestor of the cellulase producer Trichoderma reesei.</title>
        <authorList>
            <person name="Yang D."/>
            <person name="Pomraning K."/>
            <person name="Kopchinskiy A."/>
            <person name="Karimi Aghcheh R."/>
            <person name="Atanasova L."/>
            <person name="Chenthamara K."/>
            <person name="Baker S.E."/>
            <person name="Zhang R."/>
            <person name="Shen Q."/>
            <person name="Freitag M."/>
            <person name="Kubicek C.P."/>
            <person name="Druzhinina I.S."/>
        </authorList>
    </citation>
    <scope>NUCLEOTIDE SEQUENCE [LARGE SCALE GENOMIC DNA]</scope>
    <source>
        <strain evidence="6 7">CBS 125925</strain>
    </source>
</reference>
<evidence type="ECO:0000313" key="6">
    <source>
        <dbReference type="EMBL" id="OTA03325.1"/>
    </source>
</evidence>
<dbReference type="GO" id="GO:0006351">
    <property type="term" value="P:DNA-templated transcription"/>
    <property type="evidence" value="ECO:0007669"/>
    <property type="project" value="InterPro"/>
</dbReference>
<dbReference type="InterPro" id="IPR036864">
    <property type="entry name" value="Zn2-C6_fun-type_DNA-bd_sf"/>
</dbReference>
<feature type="compositionally biased region" description="Low complexity" evidence="4">
    <location>
        <begin position="39"/>
        <end position="48"/>
    </location>
</feature>
<comment type="subcellular location">
    <subcellularLocation>
        <location evidence="1">Nucleus</location>
    </subcellularLocation>
</comment>
<dbReference type="PANTHER" id="PTHR31001">
    <property type="entry name" value="UNCHARACTERIZED TRANSCRIPTIONAL REGULATORY PROTEIN"/>
    <property type="match status" value="1"/>
</dbReference>
<feature type="region of interest" description="Disordered" evidence="4">
    <location>
        <begin position="783"/>
        <end position="804"/>
    </location>
</feature>
<dbReference type="Pfam" id="PF04082">
    <property type="entry name" value="Fungal_trans"/>
    <property type="match status" value="1"/>
</dbReference>
<name>A0A2H2ZRJ9_TRIPA</name>
<dbReference type="Pfam" id="PF00172">
    <property type="entry name" value="Zn_clus"/>
    <property type="match status" value="1"/>
</dbReference>
<feature type="region of interest" description="Disordered" evidence="4">
    <location>
        <begin position="113"/>
        <end position="135"/>
    </location>
</feature>
<dbReference type="GO" id="GO:0003677">
    <property type="term" value="F:DNA binding"/>
    <property type="evidence" value="ECO:0007669"/>
    <property type="project" value="InterPro"/>
</dbReference>
<dbReference type="PROSITE" id="PS00463">
    <property type="entry name" value="ZN2_CY6_FUNGAL_1"/>
    <property type="match status" value="1"/>
</dbReference>
<dbReference type="GO" id="GO:0008270">
    <property type="term" value="F:zinc ion binding"/>
    <property type="evidence" value="ECO:0007669"/>
    <property type="project" value="InterPro"/>
</dbReference>
<dbReference type="OrthoDB" id="3989227at2759"/>
<dbReference type="Proteomes" id="UP000219286">
    <property type="component" value="Unassembled WGS sequence"/>
</dbReference>
<dbReference type="PANTHER" id="PTHR31001:SF50">
    <property type="entry name" value="ZN(II)2CYS6 TRANSCRIPTION FACTOR (EUROFUNG)"/>
    <property type="match status" value="1"/>
</dbReference>
<keyword evidence="3" id="KW-0539">Nucleus</keyword>
<proteinExistence type="predicted"/>
<dbReference type="InterPro" id="IPR001138">
    <property type="entry name" value="Zn2Cys6_DnaBD"/>
</dbReference>
<comment type="caution">
    <text evidence="6">The sequence shown here is derived from an EMBL/GenBank/DDBJ whole genome shotgun (WGS) entry which is preliminary data.</text>
</comment>
<dbReference type="InterPro" id="IPR050613">
    <property type="entry name" value="Sec_Metabolite_Reg"/>
</dbReference>
<feature type="region of interest" description="Disordered" evidence="4">
    <location>
        <begin position="160"/>
        <end position="214"/>
    </location>
</feature>
<feature type="compositionally biased region" description="Basic residues" evidence="4">
    <location>
        <begin position="21"/>
        <end position="33"/>
    </location>
</feature>
<dbReference type="EMBL" id="LFMI01000396">
    <property type="protein sequence ID" value="OTA03325.1"/>
    <property type="molecule type" value="Genomic_DNA"/>
</dbReference>
<feature type="compositionally biased region" description="Low complexity" evidence="4">
    <location>
        <begin position="8"/>
        <end position="20"/>
    </location>
</feature>
<dbReference type="SMART" id="SM00066">
    <property type="entry name" value="GAL4"/>
    <property type="match status" value="1"/>
</dbReference>
<protein>
    <submittedName>
        <fullName evidence="6">Zn2Cys6 transcriptional regulator</fullName>
    </submittedName>
</protein>